<feature type="domain" description="SbsA Ig-like" evidence="2">
    <location>
        <begin position="133"/>
        <end position="235"/>
    </location>
</feature>
<evidence type="ECO:0000259" key="2">
    <source>
        <dbReference type="Pfam" id="PF13205"/>
    </source>
</evidence>
<dbReference type="Proteomes" id="UP000217343">
    <property type="component" value="Chromosome"/>
</dbReference>
<dbReference type="Pfam" id="PF13205">
    <property type="entry name" value="Big_5"/>
    <property type="match status" value="1"/>
</dbReference>
<accession>A0A250JSU0</accession>
<dbReference type="Pfam" id="PF17957">
    <property type="entry name" value="Big_7"/>
    <property type="match status" value="1"/>
</dbReference>
<evidence type="ECO:0000313" key="3">
    <source>
        <dbReference type="EMBL" id="ATB46949.1"/>
    </source>
</evidence>
<dbReference type="Gene3D" id="2.60.40.10">
    <property type="entry name" value="Immunoglobulins"/>
    <property type="match status" value="1"/>
</dbReference>
<protein>
    <recommendedName>
        <fullName evidence="2">SbsA Ig-like domain-containing protein</fullName>
    </recommendedName>
</protein>
<gene>
    <name evidence="3" type="ORF">MYMAC_002554</name>
</gene>
<keyword evidence="4" id="KW-1185">Reference proteome</keyword>
<dbReference type="AlphaFoldDB" id="A0A250JSU0"/>
<evidence type="ECO:0000256" key="1">
    <source>
        <dbReference type="ARBA" id="ARBA00022729"/>
    </source>
</evidence>
<dbReference type="OrthoDB" id="61209at2"/>
<dbReference type="SUPFAM" id="SSF50993">
    <property type="entry name" value="Peptidase/esterase 'gauge' domain"/>
    <property type="match status" value="1"/>
</dbReference>
<dbReference type="InterPro" id="IPR013783">
    <property type="entry name" value="Ig-like_fold"/>
</dbReference>
<sequence>MRTAMNLRALFPYVTLTSLFTACINVPDVVDGEPDAGGINEPDGGQTDFQVTLSAVDGVTHVRDSVTLQISTNVQQPDKVELFIDDAPLASLQPPYTYTWNTTTFPETTHTLVARVTKGERVETSAARHFVVDRTPPTIISREPAPDDSAVAAGRPIRVRISEPLLNTTLTGTSVRLRLGGVLVDRTVELTEDGMLLTVFPTETGPVPHEFELSLADTLSDLAGNPLEIAEGTWSWRVPAWLSVGPTSGASPSGANSPHLHLAPDTAPLLTWRASDAIAVSSFQEGNWNALGGALNVRTNGVDVFASPPVVTSHNGTPFVSWTEEEQGGGTAYVRSWSGSDWQPVGDEVFGAGKPAVQFGSATSPWLAVIHEGPEQGSTSLLVRRHNGTQWENVGSAFRAVTASLGRVNDVSLRFHAAVPYLAWAEFELDAYNRPVNGRIHVWRRVSNEWVPVGPTLKAHPSGTSASQVALQLDDDGNPLVAWSESTPEGPNGTPSNIYVSRWNGSQWVSLGSGLSATPGNSPADFPSIALAPDGTPLVAWRESDGATNRVHVRHWTGSEWRTVHGSTSAVEDAAQVDSLHLQVDADGIPWVACEARANGGPSRIFVYRFNR</sequence>
<reference evidence="3 4" key="1">
    <citation type="submission" date="2017-06" db="EMBL/GenBank/DDBJ databases">
        <title>Sequencing and comparative analysis of myxobacterial genomes.</title>
        <authorList>
            <person name="Rupp O."/>
            <person name="Goesmann A."/>
            <person name="Sogaard-Andersen L."/>
        </authorList>
    </citation>
    <scope>NUCLEOTIDE SEQUENCE [LARGE SCALE GENOMIC DNA]</scope>
    <source>
        <strain evidence="3 4">DSM 14697</strain>
    </source>
</reference>
<organism evidence="3 4">
    <name type="scientific">Corallococcus macrosporus DSM 14697</name>
    <dbReference type="NCBI Taxonomy" id="1189310"/>
    <lineage>
        <taxon>Bacteria</taxon>
        <taxon>Pseudomonadati</taxon>
        <taxon>Myxococcota</taxon>
        <taxon>Myxococcia</taxon>
        <taxon>Myxococcales</taxon>
        <taxon>Cystobacterineae</taxon>
        <taxon>Myxococcaceae</taxon>
        <taxon>Corallococcus</taxon>
    </lineage>
</organism>
<dbReference type="KEGG" id="mmas:MYMAC_002554"/>
<dbReference type="PROSITE" id="PS51257">
    <property type="entry name" value="PROKAR_LIPOPROTEIN"/>
    <property type="match status" value="1"/>
</dbReference>
<dbReference type="EMBL" id="CP022203">
    <property type="protein sequence ID" value="ATB46949.1"/>
    <property type="molecule type" value="Genomic_DNA"/>
</dbReference>
<name>A0A250JSU0_9BACT</name>
<dbReference type="InterPro" id="IPR032812">
    <property type="entry name" value="SbsA_Ig"/>
</dbReference>
<keyword evidence="1" id="KW-0732">Signal</keyword>
<proteinExistence type="predicted"/>
<evidence type="ECO:0000313" key="4">
    <source>
        <dbReference type="Proteomes" id="UP000217343"/>
    </source>
</evidence>